<dbReference type="EMBL" id="JAGUCO010000009">
    <property type="protein sequence ID" value="MBS2099219.1"/>
    <property type="molecule type" value="Genomic_DNA"/>
</dbReference>
<reference evidence="2 3" key="1">
    <citation type="journal article" date="2015" name="Int. J. Syst. Evol. Microbiol.">
        <title>Carboxylicivirga linearis sp. nov., isolated from a sea cucumber culture pond.</title>
        <authorList>
            <person name="Wang F.Q."/>
            <person name="Zhou Y.X."/>
            <person name="Lin X.Z."/>
            <person name="Chen G.J."/>
            <person name="Du Z.J."/>
        </authorList>
    </citation>
    <scope>NUCLEOTIDE SEQUENCE [LARGE SCALE GENOMIC DNA]</scope>
    <source>
        <strain evidence="2 3">FB218</strain>
    </source>
</reference>
<proteinExistence type="predicted"/>
<accession>A0ABS5JXN4</accession>
<evidence type="ECO:0000313" key="3">
    <source>
        <dbReference type="Proteomes" id="UP000708576"/>
    </source>
</evidence>
<dbReference type="RefSeq" id="WP_212216464.1">
    <property type="nucleotide sequence ID" value="NZ_JAGUCO010000009.1"/>
</dbReference>
<keyword evidence="1" id="KW-0472">Membrane</keyword>
<evidence type="ECO:0000313" key="2">
    <source>
        <dbReference type="EMBL" id="MBS2099219.1"/>
    </source>
</evidence>
<feature type="transmembrane region" description="Helical" evidence="1">
    <location>
        <begin position="12"/>
        <end position="38"/>
    </location>
</feature>
<evidence type="ECO:0008006" key="4">
    <source>
        <dbReference type="Google" id="ProtNLM"/>
    </source>
</evidence>
<keyword evidence="3" id="KW-1185">Reference proteome</keyword>
<feature type="transmembrane region" description="Helical" evidence="1">
    <location>
        <begin position="112"/>
        <end position="138"/>
    </location>
</feature>
<comment type="caution">
    <text evidence="2">The sequence shown here is derived from an EMBL/GenBank/DDBJ whole genome shotgun (WGS) entry which is preliminary data.</text>
</comment>
<keyword evidence="1" id="KW-0812">Transmembrane</keyword>
<protein>
    <recommendedName>
        <fullName evidence="4">Sugar transporter</fullName>
    </recommendedName>
</protein>
<evidence type="ECO:0000256" key="1">
    <source>
        <dbReference type="SAM" id="Phobius"/>
    </source>
</evidence>
<dbReference type="Proteomes" id="UP000708576">
    <property type="component" value="Unassembled WGS sequence"/>
</dbReference>
<name>A0ABS5JXN4_9BACT</name>
<keyword evidence="1" id="KW-1133">Transmembrane helix</keyword>
<organism evidence="2 3">
    <name type="scientific">Carboxylicivirga linearis</name>
    <dbReference type="NCBI Taxonomy" id="1628157"/>
    <lineage>
        <taxon>Bacteria</taxon>
        <taxon>Pseudomonadati</taxon>
        <taxon>Bacteroidota</taxon>
        <taxon>Bacteroidia</taxon>
        <taxon>Marinilabiliales</taxon>
        <taxon>Marinilabiliaceae</taxon>
        <taxon>Carboxylicivirga</taxon>
    </lineage>
</organism>
<gene>
    <name evidence="2" type="ORF">KEM10_13080</name>
</gene>
<feature type="transmembrane region" description="Helical" evidence="1">
    <location>
        <begin position="87"/>
        <end position="106"/>
    </location>
</feature>
<feature type="transmembrane region" description="Helical" evidence="1">
    <location>
        <begin position="58"/>
        <end position="80"/>
    </location>
</feature>
<sequence length="147" mass="16614">MESAITQKKAPVWFWILAVLLLLWNIMGVVSFFMHAFISDEALAKLPENERALYAEYPFWSTILFAIAVLGGLLGSIAMVARKKAAVFLFIISFLVVVPQMIHNVFFTQSIAVYGLLQATLMPILVVLIGAFLIWFSIFSKNKNWLK</sequence>